<comment type="caution">
    <text evidence="2">The sequence shown here is derived from an EMBL/GenBank/DDBJ whole genome shotgun (WGS) entry which is preliminary data.</text>
</comment>
<evidence type="ECO:0000313" key="3">
    <source>
        <dbReference type="Proteomes" id="UP001165384"/>
    </source>
</evidence>
<dbReference type="EMBL" id="JAKLTN010000001">
    <property type="protein sequence ID" value="MCG2575864.1"/>
    <property type="molecule type" value="Genomic_DNA"/>
</dbReference>
<dbReference type="Proteomes" id="UP001165384">
    <property type="component" value="Unassembled WGS sequence"/>
</dbReference>
<keyword evidence="3" id="KW-1185">Reference proteome</keyword>
<evidence type="ECO:0000259" key="1">
    <source>
        <dbReference type="Pfam" id="PF25164"/>
    </source>
</evidence>
<proteinExistence type="predicted"/>
<protein>
    <recommendedName>
        <fullName evidence="1">Competence protein CoiA-like N-terminal domain-containing protein</fullName>
    </recommendedName>
</protein>
<sequence>MRFALLDGRRIEATPKLRASCPGCGAEVVSKCGKHITWHWAHLSRTHCDPWWETETEWHRAWKNRFPQEWQEIPAQDDGLGELHIADVKTPLGLVIEFQRSTIHPNEVRAREAFYKTMIWVVDGCKNDADRFNFSNMRGRQNQDGIAAFHWFGKSTLFKRWHTTKPVFIDFGQEHGFWRILRFDPKTKQGLAGCVDINGFVQLASSGTTDFSVVGGPASV</sequence>
<name>A0ABS9JY80_9RHOO</name>
<dbReference type="InterPro" id="IPR057253">
    <property type="entry name" value="CoiA-like_N"/>
</dbReference>
<reference evidence="2" key="1">
    <citation type="submission" date="2022-01" db="EMBL/GenBank/DDBJ databases">
        <authorList>
            <person name="Jo J.-H."/>
            <person name="Im W.-T."/>
        </authorList>
    </citation>
    <scope>NUCLEOTIDE SEQUENCE</scope>
    <source>
        <strain evidence="2">XY25</strain>
    </source>
</reference>
<dbReference type="RefSeq" id="WP_275707225.1">
    <property type="nucleotide sequence ID" value="NZ_JAKLTN010000001.1"/>
</dbReference>
<dbReference type="Pfam" id="PF25164">
    <property type="entry name" value="CoiA_N"/>
    <property type="match status" value="1"/>
</dbReference>
<feature type="domain" description="Competence protein CoiA-like N-terminal" evidence="1">
    <location>
        <begin position="20"/>
        <end position="49"/>
    </location>
</feature>
<evidence type="ECO:0000313" key="2">
    <source>
        <dbReference type="EMBL" id="MCG2575864.1"/>
    </source>
</evidence>
<gene>
    <name evidence="2" type="ORF">LZ012_02510</name>
</gene>
<organism evidence="2 3">
    <name type="scientific">Dechloromonas hankyongensis</name>
    <dbReference type="NCBI Taxonomy" id="2908002"/>
    <lineage>
        <taxon>Bacteria</taxon>
        <taxon>Pseudomonadati</taxon>
        <taxon>Pseudomonadota</taxon>
        <taxon>Betaproteobacteria</taxon>
        <taxon>Rhodocyclales</taxon>
        <taxon>Azonexaceae</taxon>
        <taxon>Dechloromonas</taxon>
    </lineage>
</organism>
<accession>A0ABS9JY80</accession>